<dbReference type="Pfam" id="PF21337">
    <property type="entry name" value="Peptidase_M17_N_1"/>
    <property type="match status" value="1"/>
</dbReference>
<organism evidence="6 7">
    <name type="scientific">Legionella geestiana</name>
    <dbReference type="NCBI Taxonomy" id="45065"/>
    <lineage>
        <taxon>Bacteria</taxon>
        <taxon>Pseudomonadati</taxon>
        <taxon>Pseudomonadota</taxon>
        <taxon>Gammaproteobacteria</taxon>
        <taxon>Legionellales</taxon>
        <taxon>Legionellaceae</taxon>
        <taxon>Legionella</taxon>
    </lineage>
</organism>
<dbReference type="GO" id="GO:0070006">
    <property type="term" value="F:metalloaminopeptidase activity"/>
    <property type="evidence" value="ECO:0007669"/>
    <property type="project" value="InterPro"/>
</dbReference>
<dbReference type="GO" id="GO:0006508">
    <property type="term" value="P:proteolysis"/>
    <property type="evidence" value="ECO:0007669"/>
    <property type="project" value="UniProtKB-KW"/>
</dbReference>
<gene>
    <name evidence="6" type="ORF">Lgee_1088</name>
</gene>
<dbReference type="PANTHER" id="PTHR11963">
    <property type="entry name" value="LEUCINE AMINOPEPTIDASE-RELATED"/>
    <property type="match status" value="1"/>
</dbReference>
<evidence type="ECO:0000256" key="3">
    <source>
        <dbReference type="ARBA" id="ARBA00022670"/>
    </source>
</evidence>
<keyword evidence="2 6" id="KW-0031">Aminopeptidase</keyword>
<dbReference type="Gene3D" id="3.40.630.10">
    <property type="entry name" value="Zn peptidases"/>
    <property type="match status" value="1"/>
</dbReference>
<dbReference type="Gene3D" id="3.40.220.10">
    <property type="entry name" value="Leucine Aminopeptidase, subunit E, domain 1"/>
    <property type="match status" value="1"/>
</dbReference>
<proteinExistence type="inferred from homology"/>
<dbReference type="RefSeq" id="WP_028386960.1">
    <property type="nucleotide sequence ID" value="NZ_CAAAHN010000001.1"/>
</dbReference>
<dbReference type="InterPro" id="IPR011356">
    <property type="entry name" value="Leucine_aapep/pepB"/>
</dbReference>
<dbReference type="EC" id="3.4.11.1" evidence="6"/>
<dbReference type="AlphaFoldDB" id="A0A0W0TX04"/>
<name>A0A0W0TX04_9GAMM</name>
<keyword evidence="7" id="KW-1185">Reference proteome</keyword>
<dbReference type="CDD" id="cd00433">
    <property type="entry name" value="Peptidase_M17"/>
    <property type="match status" value="1"/>
</dbReference>
<evidence type="ECO:0000256" key="1">
    <source>
        <dbReference type="ARBA" id="ARBA00009528"/>
    </source>
</evidence>
<protein>
    <submittedName>
        <fullName evidence="6">Aminopeptidase</fullName>
        <ecNumber evidence="6">3.4.11.1</ecNumber>
    </submittedName>
</protein>
<keyword evidence="5" id="KW-0464">Manganese</keyword>
<dbReference type="InterPro" id="IPR043472">
    <property type="entry name" value="Macro_dom-like"/>
</dbReference>
<evidence type="ECO:0000313" key="7">
    <source>
        <dbReference type="Proteomes" id="UP000054785"/>
    </source>
</evidence>
<accession>A0A0W0TX04</accession>
<comment type="caution">
    <text evidence="6">The sequence shown here is derived from an EMBL/GenBank/DDBJ whole genome shotgun (WGS) entry which is preliminary data.</text>
</comment>
<evidence type="ECO:0000313" key="6">
    <source>
        <dbReference type="EMBL" id="KTD00176.1"/>
    </source>
</evidence>
<evidence type="ECO:0000256" key="4">
    <source>
        <dbReference type="ARBA" id="ARBA00022801"/>
    </source>
</evidence>
<keyword evidence="4 6" id="KW-0378">Hydrolase</keyword>
<dbReference type="EMBL" id="LNYC01000037">
    <property type="protein sequence ID" value="KTD00176.1"/>
    <property type="molecule type" value="Genomic_DNA"/>
</dbReference>
<dbReference type="Pfam" id="PF00883">
    <property type="entry name" value="Peptidase_M17"/>
    <property type="match status" value="1"/>
</dbReference>
<evidence type="ECO:0000256" key="5">
    <source>
        <dbReference type="ARBA" id="ARBA00023211"/>
    </source>
</evidence>
<dbReference type="PANTHER" id="PTHR11963:SF20">
    <property type="entry name" value="PEPTIDASE B"/>
    <property type="match status" value="1"/>
</dbReference>
<reference evidence="6 7" key="1">
    <citation type="submission" date="2015-11" db="EMBL/GenBank/DDBJ databases">
        <title>Genomic analysis of 38 Legionella species identifies large and diverse effector repertoires.</title>
        <authorList>
            <person name="Burstein D."/>
            <person name="Amaro F."/>
            <person name="Zusman T."/>
            <person name="Lifshitz Z."/>
            <person name="Cohen O."/>
            <person name="Gilbert J.A."/>
            <person name="Pupko T."/>
            <person name="Shuman H.A."/>
            <person name="Segal G."/>
        </authorList>
    </citation>
    <scope>NUCLEOTIDE SEQUENCE [LARGE SCALE GENOMIC DNA]</scope>
    <source>
        <strain evidence="6 7">ATCC 49504</strain>
    </source>
</reference>
<dbReference type="GO" id="GO:0030145">
    <property type="term" value="F:manganese ion binding"/>
    <property type="evidence" value="ECO:0007669"/>
    <property type="project" value="InterPro"/>
</dbReference>
<dbReference type="InterPro" id="IPR000819">
    <property type="entry name" value="Peptidase_M17_C"/>
</dbReference>
<dbReference type="OrthoDB" id="9809354at2"/>
<keyword evidence="3" id="KW-0645">Protease</keyword>
<dbReference type="STRING" id="45065.Lgee_1088"/>
<dbReference type="Proteomes" id="UP000054785">
    <property type="component" value="Unassembled WGS sequence"/>
</dbReference>
<evidence type="ECO:0000256" key="2">
    <source>
        <dbReference type="ARBA" id="ARBA00022438"/>
    </source>
</evidence>
<comment type="similarity">
    <text evidence="1">Belongs to the peptidase M17 family.</text>
</comment>
<dbReference type="InterPro" id="IPR048816">
    <property type="entry name" value="Peptidase_M17_N_1"/>
</dbReference>
<dbReference type="GO" id="GO:0005737">
    <property type="term" value="C:cytoplasm"/>
    <property type="evidence" value="ECO:0007669"/>
    <property type="project" value="InterPro"/>
</dbReference>
<sequence length="463" mass="50091">MDAALFYETHASGALPVELVNKVQWEALRATLPQSVQNHLKASQFEAGVGELGRIPDENGMTVRYLLGTGDQDDIALAMAYMASRLPPESVVQVTTALGQREQIIWALAQYRFDAYKAQTAKPRKLVVDADMLPEVLREVQAIFLVRDLINRPTNACGPSELSDVLKELAATHGGLFEEWVGEALLDANFPAIHAVGRAAADAPRLLSLTWGEVHHPRVVLVGKGVCFDSGGLDIKPSSAMRLMKKDMGGAAHAMGLAAWIMASRLPVRLHVLVPAVENAISANAYRPGDVIRMRNGLTVEIDNTDAEGRLVLADALSFGCEQEAALIVDFATLTGAARVAVGTEIAAFFCNDEMLAADLSRASADAEDPLWRLPLFAPYKSLLDSSIADMVNSGASPYAGAITAALFMERFVKKRTPWVHFDVMAWNVTNKPGKPEGGEAMGIRAVAQYLKQRFNGQDQCPL</sequence>
<dbReference type="SUPFAM" id="SSF53187">
    <property type="entry name" value="Zn-dependent exopeptidases"/>
    <property type="match status" value="1"/>
</dbReference>
<dbReference type="PRINTS" id="PR00481">
    <property type="entry name" value="LAMNOPPTDASE"/>
</dbReference>
<dbReference type="PATRIC" id="fig|45065.4.peg.1164"/>
<dbReference type="PROSITE" id="PS00631">
    <property type="entry name" value="CYTOSOL_AP"/>
    <property type="match status" value="1"/>
</dbReference>